<evidence type="ECO:0000256" key="35">
    <source>
        <dbReference type="SAM" id="MobiDB-lite"/>
    </source>
</evidence>
<dbReference type="FunFam" id="2.60.40.150:FF:000087">
    <property type="entry name" value="Phosphatidylinositol 4,5-bisphosphate 3-kinase catalytic subunit gamma isoform"/>
    <property type="match status" value="1"/>
</dbReference>
<dbReference type="GO" id="GO:0010595">
    <property type="term" value="P:positive regulation of endothelial cell migration"/>
    <property type="evidence" value="ECO:0007669"/>
    <property type="project" value="UniProtKB-ARBA"/>
</dbReference>
<dbReference type="FunFam" id="3.30.1010.10:FF:000008">
    <property type="entry name" value="Phosphatidylinositol 4,5-bisphosphate 3-kinase catalytic subunit gamma"/>
    <property type="match status" value="1"/>
</dbReference>
<dbReference type="OrthoDB" id="67688at2759"/>
<evidence type="ECO:0000259" key="38">
    <source>
        <dbReference type="PROSITE" id="PS51545"/>
    </source>
</evidence>
<feature type="domain" description="PI3K-ABD" evidence="37">
    <location>
        <begin position="35"/>
        <end position="142"/>
    </location>
</feature>
<dbReference type="CDD" id="cd00872">
    <property type="entry name" value="PI3Ka_I"/>
    <property type="match status" value="1"/>
</dbReference>
<comment type="subcellular location">
    <subcellularLocation>
        <location evidence="1">Cell membrane</location>
    </subcellularLocation>
    <subcellularLocation>
        <location evidence="2">Cytoplasm</location>
    </subcellularLocation>
</comment>
<dbReference type="EC" id="2.7.1.154" evidence="7"/>
<proteinExistence type="inferred from homology"/>
<keyword evidence="16" id="KW-0037">Angiogenesis</keyword>
<dbReference type="InterPro" id="IPR029071">
    <property type="entry name" value="Ubiquitin-like_domsf"/>
</dbReference>
<dbReference type="GO" id="GO:0035022">
    <property type="term" value="P:positive regulation of Rac protein signal transduction"/>
    <property type="evidence" value="ECO:0007669"/>
    <property type="project" value="UniProtKB-ARBA"/>
</dbReference>
<evidence type="ECO:0000256" key="34">
    <source>
        <dbReference type="ARBA" id="ARBA00083126"/>
    </source>
</evidence>
<dbReference type="InterPro" id="IPR011009">
    <property type="entry name" value="Kinase-like_dom_sf"/>
</dbReference>
<dbReference type="Pfam" id="PF19710">
    <property type="entry name" value="PIK3CG_ABD"/>
    <property type="match status" value="1"/>
</dbReference>
<dbReference type="Pfam" id="PF00792">
    <property type="entry name" value="PI3K_C2"/>
    <property type="match status" value="1"/>
</dbReference>
<reference evidence="41" key="2">
    <citation type="submission" date="2025-08" db="UniProtKB">
        <authorList>
            <consortium name="Ensembl"/>
        </authorList>
    </citation>
    <scope>IDENTIFICATION</scope>
</reference>
<dbReference type="GO" id="GO:0016477">
    <property type="term" value="P:cell migration"/>
    <property type="evidence" value="ECO:0007669"/>
    <property type="project" value="TreeGrafter"/>
</dbReference>
<dbReference type="InterPro" id="IPR003113">
    <property type="entry name" value="PI3K_ABD"/>
</dbReference>
<protein>
    <recommendedName>
        <fullName evidence="30">Phosphatidylinositol 4,5-bisphosphate 3-kinase catalytic subunit gamma isoform</fullName>
        <ecNumber evidence="8">2.7.1.137</ecNumber>
        <ecNumber evidence="6">2.7.1.153</ecNumber>
        <ecNumber evidence="7">2.7.1.154</ecNumber>
        <ecNumber evidence="9">2.7.11.1</ecNumber>
    </recommendedName>
    <alternativeName>
        <fullName evidence="34">Phosphatidylinositol 4,5-bisphosphate 3-kinase 110 kDa catalytic subunit gamma</fullName>
    </alternativeName>
    <alternativeName>
        <fullName evidence="33">Phosphoinositide-3-kinase catalytic gamma polypeptide</fullName>
    </alternativeName>
    <alternativeName>
        <fullName evidence="31">Serine/threonine protein kinase PIK3CG</fullName>
    </alternativeName>
    <alternativeName>
        <fullName evidence="32">p120-PI3K</fullName>
    </alternativeName>
</protein>
<keyword evidence="17" id="KW-0808">Transferase</keyword>
<comment type="catalytic activity">
    <reaction evidence="25">
        <text>a 1,2-diacyl-sn-glycero-3-phospho-(1D-myo-inositol-4,5-bisphosphate) + ATP = a 1,2-diacyl-sn-glycero-3-phospho-(1D-myo-inositol-3,4,5-trisphosphate) + ADP + H(+)</text>
        <dbReference type="Rhea" id="RHEA:21292"/>
        <dbReference type="ChEBI" id="CHEBI:15378"/>
        <dbReference type="ChEBI" id="CHEBI:30616"/>
        <dbReference type="ChEBI" id="CHEBI:57836"/>
        <dbReference type="ChEBI" id="CHEBI:58456"/>
        <dbReference type="ChEBI" id="CHEBI:456216"/>
        <dbReference type="EC" id="2.7.1.153"/>
    </reaction>
    <physiologicalReaction direction="left-to-right" evidence="25">
        <dbReference type="Rhea" id="RHEA:21293"/>
    </physiologicalReaction>
</comment>
<comment type="pathway">
    <text evidence="4">Lipid metabolism.</text>
</comment>
<keyword evidence="12" id="KW-0145">Chemotaxis</keyword>
<evidence type="ECO:0000256" key="19">
    <source>
        <dbReference type="ARBA" id="ARBA00022777"/>
    </source>
</evidence>
<evidence type="ECO:0000256" key="8">
    <source>
        <dbReference type="ARBA" id="ARBA00012073"/>
    </source>
</evidence>
<dbReference type="GO" id="GO:0006897">
    <property type="term" value="P:endocytosis"/>
    <property type="evidence" value="ECO:0007669"/>
    <property type="project" value="UniProtKB-KW"/>
</dbReference>
<dbReference type="SMART" id="SM00144">
    <property type="entry name" value="PI3K_rbd"/>
    <property type="match status" value="1"/>
</dbReference>
<evidence type="ECO:0000256" key="26">
    <source>
        <dbReference type="ARBA" id="ARBA00023985"/>
    </source>
</evidence>
<feature type="domain" description="PIK helical" evidence="38">
    <location>
        <begin position="549"/>
        <end position="731"/>
    </location>
</feature>
<evidence type="ECO:0000256" key="1">
    <source>
        <dbReference type="ARBA" id="ARBA00004236"/>
    </source>
</evidence>
<evidence type="ECO:0000256" key="5">
    <source>
        <dbReference type="ARBA" id="ARBA00006209"/>
    </source>
</evidence>
<keyword evidence="21" id="KW-0391">Immunity</keyword>
<feature type="region of interest" description="Disordered" evidence="35">
    <location>
        <begin position="535"/>
        <end position="558"/>
    </location>
</feature>
<dbReference type="GO" id="GO:0043491">
    <property type="term" value="P:phosphatidylinositol 3-kinase/protein kinase B signal transduction"/>
    <property type="evidence" value="ECO:0007669"/>
    <property type="project" value="TreeGrafter"/>
</dbReference>
<evidence type="ECO:0000256" key="18">
    <source>
        <dbReference type="ARBA" id="ARBA00022741"/>
    </source>
</evidence>
<keyword evidence="42" id="KW-1185">Reference proteome</keyword>
<evidence type="ECO:0000256" key="27">
    <source>
        <dbReference type="ARBA" id="ARBA00029297"/>
    </source>
</evidence>
<dbReference type="GO" id="GO:0005524">
    <property type="term" value="F:ATP binding"/>
    <property type="evidence" value="ECO:0007669"/>
    <property type="project" value="UniProtKB-KW"/>
</dbReference>
<dbReference type="SMART" id="SM00142">
    <property type="entry name" value="PI3K_C2"/>
    <property type="match status" value="1"/>
</dbReference>
<keyword evidence="15" id="KW-0254">Endocytosis</keyword>
<evidence type="ECO:0000313" key="42">
    <source>
        <dbReference type="Proteomes" id="UP000694397"/>
    </source>
</evidence>
<evidence type="ECO:0000256" key="23">
    <source>
        <dbReference type="ARBA" id="ARBA00023136"/>
    </source>
</evidence>
<dbReference type="GO" id="GO:0005944">
    <property type="term" value="C:phosphatidylinositol 3-kinase complex, class IB"/>
    <property type="evidence" value="ECO:0007669"/>
    <property type="project" value="TreeGrafter"/>
</dbReference>
<comment type="similarity">
    <text evidence="5">Belongs to the PI3/PI4-kinase family. Type III PI4K subfamily.</text>
</comment>
<keyword evidence="13" id="KW-0723">Serine/threonine-protein kinase</keyword>
<dbReference type="EC" id="2.7.11.1" evidence="9"/>
<dbReference type="UniPathway" id="UPA00220"/>
<keyword evidence="19" id="KW-0418">Kinase</keyword>
<dbReference type="InterPro" id="IPR016024">
    <property type="entry name" value="ARM-type_fold"/>
</dbReference>
<evidence type="ECO:0000259" key="39">
    <source>
        <dbReference type="PROSITE" id="PS51546"/>
    </source>
</evidence>
<reference evidence="41" key="3">
    <citation type="submission" date="2025-09" db="UniProtKB">
        <authorList>
            <consortium name="Ensembl"/>
        </authorList>
    </citation>
    <scope>IDENTIFICATION</scope>
</reference>
<dbReference type="InterPro" id="IPR035892">
    <property type="entry name" value="C2_domain_sf"/>
</dbReference>
<evidence type="ECO:0000259" key="37">
    <source>
        <dbReference type="PROSITE" id="PS51544"/>
    </source>
</evidence>
<dbReference type="GO" id="GO:0006954">
    <property type="term" value="P:inflammatory response"/>
    <property type="evidence" value="ECO:0007669"/>
    <property type="project" value="UniProtKB-KW"/>
</dbReference>
<comment type="catalytic activity">
    <reaction evidence="27">
        <text>a 1,2-diacyl-sn-glycero-3-phospho-(1D-myo-inositol 4-phosphate) + ATP = a 1,2-diacyl-sn-glycero-3-phospho-(1D-myo-inositol-3,4-bisphosphate) + ADP + H(+)</text>
        <dbReference type="Rhea" id="RHEA:18373"/>
        <dbReference type="ChEBI" id="CHEBI:15378"/>
        <dbReference type="ChEBI" id="CHEBI:30616"/>
        <dbReference type="ChEBI" id="CHEBI:57658"/>
        <dbReference type="ChEBI" id="CHEBI:58178"/>
        <dbReference type="ChEBI" id="CHEBI:456216"/>
        <dbReference type="EC" id="2.7.1.154"/>
    </reaction>
    <physiologicalReaction direction="left-to-right" evidence="27">
        <dbReference type="Rhea" id="RHEA:18374"/>
    </physiologicalReaction>
</comment>
<evidence type="ECO:0000256" key="25">
    <source>
        <dbReference type="ARBA" id="ARBA00023981"/>
    </source>
</evidence>
<accession>A0A8D0CIF8</accession>
<dbReference type="PROSITE" id="PS00915">
    <property type="entry name" value="PI3_4_KINASE_1"/>
    <property type="match status" value="1"/>
</dbReference>
<dbReference type="PROSITE" id="PS51545">
    <property type="entry name" value="PIK_HELICAL"/>
    <property type="match status" value="1"/>
</dbReference>
<keyword evidence="24" id="KW-0395">Inflammatory response</keyword>
<evidence type="ECO:0000256" key="14">
    <source>
        <dbReference type="ARBA" id="ARBA00022553"/>
    </source>
</evidence>
<evidence type="ECO:0000256" key="32">
    <source>
        <dbReference type="ARBA" id="ARBA00078766"/>
    </source>
</evidence>
<dbReference type="SMART" id="SM00145">
    <property type="entry name" value="PI3Ka"/>
    <property type="match status" value="1"/>
</dbReference>
<keyword evidence="18" id="KW-0547">Nucleotide-binding</keyword>
<gene>
    <name evidence="41" type="primary">PIK3CG</name>
    <name evidence="41" type="synonym">pik3cg</name>
</gene>
<evidence type="ECO:0000256" key="15">
    <source>
        <dbReference type="ARBA" id="ARBA00022583"/>
    </source>
</evidence>
<reference evidence="41 42" key="1">
    <citation type="submission" date="2019-04" db="EMBL/GenBank/DDBJ databases">
        <authorList>
            <consortium name="Wellcome Sanger Institute Data Sharing"/>
        </authorList>
    </citation>
    <scope>NUCLEOTIDE SEQUENCE [LARGE SCALE GENOMIC DNA]</scope>
</reference>
<feature type="compositionally biased region" description="Basic and acidic residues" evidence="35">
    <location>
        <begin position="549"/>
        <end position="558"/>
    </location>
</feature>
<dbReference type="Ensembl" id="ENSSFOT00015070554.1">
    <property type="protein sequence ID" value="ENSSFOP00015072165.1"/>
    <property type="gene ID" value="ENSSFOG00015006087.2"/>
</dbReference>
<dbReference type="GeneTree" id="ENSGT00940000156858"/>
<dbReference type="GO" id="GO:0003376">
    <property type="term" value="P:sphingosine-1-phosphate receptor signaling pathway"/>
    <property type="evidence" value="ECO:0007669"/>
    <property type="project" value="UniProtKB-ARBA"/>
</dbReference>
<dbReference type="GO" id="GO:0004674">
    <property type="term" value="F:protein serine/threonine kinase activity"/>
    <property type="evidence" value="ECO:0007669"/>
    <property type="project" value="UniProtKB-KW"/>
</dbReference>
<dbReference type="Gene3D" id="1.10.1070.11">
    <property type="entry name" value="Phosphatidylinositol 3-/4-kinase, catalytic domain"/>
    <property type="match status" value="1"/>
</dbReference>
<dbReference type="PROSITE" id="PS51547">
    <property type="entry name" value="C2_PI3K"/>
    <property type="match status" value="1"/>
</dbReference>
<keyword evidence="10" id="KW-1003">Cell membrane</keyword>
<dbReference type="PROSITE" id="PS00916">
    <property type="entry name" value="PI3_4_KINASE_2"/>
    <property type="match status" value="1"/>
</dbReference>
<feature type="domain" description="PI3K/PI4K catalytic" evidence="36">
    <location>
        <begin position="805"/>
        <end position="1100"/>
    </location>
</feature>
<dbReference type="Gene3D" id="2.60.40.150">
    <property type="entry name" value="C2 domain"/>
    <property type="match status" value="1"/>
</dbReference>
<dbReference type="InterPro" id="IPR018936">
    <property type="entry name" value="PI3/4_kinase_CS"/>
</dbReference>
<comment type="catalytic activity">
    <reaction evidence="26">
        <text>a 1,2-diacyl-sn-glycero-3-phospho-(1D-myo-inositol) + ATP = a 1,2-diacyl-sn-glycero-3-phospho-(1D-myo-inositol-3-phosphate) + ADP + H(+)</text>
        <dbReference type="Rhea" id="RHEA:12709"/>
        <dbReference type="ChEBI" id="CHEBI:15378"/>
        <dbReference type="ChEBI" id="CHEBI:30616"/>
        <dbReference type="ChEBI" id="CHEBI:57880"/>
        <dbReference type="ChEBI" id="CHEBI:58088"/>
        <dbReference type="ChEBI" id="CHEBI:456216"/>
        <dbReference type="EC" id="2.7.1.137"/>
    </reaction>
    <physiologicalReaction direction="left-to-right" evidence="26">
        <dbReference type="Rhea" id="RHEA:12710"/>
    </physiologicalReaction>
</comment>
<dbReference type="GO" id="GO:0001525">
    <property type="term" value="P:angiogenesis"/>
    <property type="evidence" value="ECO:0007669"/>
    <property type="project" value="UniProtKB-KW"/>
</dbReference>
<dbReference type="Pfam" id="PF00794">
    <property type="entry name" value="PI3K_rbd"/>
    <property type="match status" value="1"/>
</dbReference>
<evidence type="ECO:0000256" key="29">
    <source>
        <dbReference type="ARBA" id="ARBA00063154"/>
    </source>
</evidence>
<name>A0A8D0CIF8_SCLFO</name>
<dbReference type="EC" id="2.7.1.153" evidence="6"/>
<evidence type="ECO:0000256" key="21">
    <source>
        <dbReference type="ARBA" id="ARBA00022859"/>
    </source>
</evidence>
<evidence type="ECO:0000313" key="41">
    <source>
        <dbReference type="Ensembl" id="ENSSFOP00015072165.1"/>
    </source>
</evidence>
<dbReference type="InterPro" id="IPR001263">
    <property type="entry name" value="PI3K_accessory_dom"/>
</dbReference>
<evidence type="ECO:0000256" key="33">
    <source>
        <dbReference type="ARBA" id="ARBA00080619"/>
    </source>
</evidence>
<dbReference type="PROSITE" id="PS51544">
    <property type="entry name" value="PI3K_ABD"/>
    <property type="match status" value="1"/>
</dbReference>
<evidence type="ECO:0000256" key="30">
    <source>
        <dbReference type="ARBA" id="ARBA00069069"/>
    </source>
</evidence>
<dbReference type="InterPro" id="IPR045580">
    <property type="entry name" value="PIK3CG_ABD"/>
</dbReference>
<evidence type="ECO:0000256" key="4">
    <source>
        <dbReference type="ARBA" id="ARBA00005189"/>
    </source>
</evidence>
<evidence type="ECO:0000256" key="31">
    <source>
        <dbReference type="ARBA" id="ARBA00076130"/>
    </source>
</evidence>
<feature type="domain" description="PI3K-RBD" evidence="39">
    <location>
        <begin position="218"/>
        <end position="310"/>
    </location>
</feature>
<keyword evidence="20" id="KW-0067">ATP-binding</keyword>
<dbReference type="Proteomes" id="UP000694397">
    <property type="component" value="Chromosome 21"/>
</dbReference>
<dbReference type="InterPro" id="IPR000403">
    <property type="entry name" value="PI3/4_kinase_cat_dom"/>
</dbReference>
<dbReference type="GO" id="GO:0046934">
    <property type="term" value="F:1-phosphatidylinositol-4,5-bisphosphate 3-kinase activity"/>
    <property type="evidence" value="ECO:0007669"/>
    <property type="project" value="UniProtKB-EC"/>
</dbReference>
<feature type="domain" description="C2 PI3K-type" evidence="40">
    <location>
        <begin position="358"/>
        <end position="530"/>
    </location>
</feature>
<dbReference type="PROSITE" id="PS50290">
    <property type="entry name" value="PI3_4_KINASE_3"/>
    <property type="match status" value="1"/>
</dbReference>
<dbReference type="SMART" id="SM00146">
    <property type="entry name" value="PI3Kc"/>
    <property type="match status" value="1"/>
</dbReference>
<dbReference type="InterPro" id="IPR015433">
    <property type="entry name" value="PI3/4_kinase"/>
</dbReference>
<dbReference type="GO" id="GO:0005829">
    <property type="term" value="C:cytosol"/>
    <property type="evidence" value="ECO:0007669"/>
    <property type="project" value="UniProtKB-ARBA"/>
</dbReference>
<evidence type="ECO:0000256" key="12">
    <source>
        <dbReference type="ARBA" id="ARBA00022500"/>
    </source>
</evidence>
<dbReference type="Gene3D" id="1.25.40.70">
    <property type="entry name" value="Phosphatidylinositol 3-kinase, accessory domain (PIK)"/>
    <property type="match status" value="1"/>
</dbReference>
<sequence>MEQEVCNDDQPVVFREENKRRRRKMKAFTSSVFKMTDLITVEFVLPTSPKTGKGFDSLQLDVAGNCTVEQVKAQVWVKAIATNLCPEFYQKYSPDHCILLYQKKGNWYEIYDKHQVFQTLDCICYWKTLKKEVGKIHLTIRPQLSEESIQYQKYLNYLIGYDVTDVSNVHDDELEFTRRKLLTPRKNELLTRDPKIYSMDPWITTKPLPEYLLSKISKNHILLVIHRNTSSHTVKVSIDDTPNQVLQSFFTKIAKKRALLGIPEEVSESDFVLRVCGREEYIYGNYAIKDFHWIRQCLKNGDEIHLVLETAPDPEQDVVHKEDWSQVDICTGLAATHEQLTIDEKDHEKVFTISLWDCNRKFRVKILGIDIPTLPRNSELIVFVEASIFHGQQLLAQEKTCPKPFTEEVLWNTWLEFNIKIKDLPKGARLSLQVSCGKAQTQTQPSKTAYPDSASHESKSKSRLLYYVNLLLVDHRSLLRQGEYVLHMWKMPEKTEDLGSINADKLTSATNPDKGNSMAIAIMLDKYGYPVALPMSTEPSESSEGEDDERGHREMPSHLRKQLEQIVATDPLYPLSPEDKELLWHFRQECLRIPRAYPKFLSSVKWGSQEAVLITHQLLARSSSWNQSPLDVGLAMQLLDCHFSDAMVRSLAVRKLEKLCDDDVLRYLLQLVQAVKFEPYHDSALAQFLLKRALRSKRIGHFLFWFLRSEIAQSMHYQQRYAVILEAYLRGCGDAMLQDFRKQVEITEALQKVTREIKAMSVEKYDVSVQVVFQLRQKLENLQTSGLPESFKVPYDPGLRAGALVIEQCKVMASKKKPLWLQFRRADPTTLSSDTIGIIFKDGDDLRQDMLILQILLIMESIWEAESLDLSLLPYGCISTGNKIGMIEIVKDATTIANIQQSTVGNTGAFKDEILNQWLRENCPTDDKFEQAVERFVYSCAGYCVATFVLGIGDRHNDNIMITESGSLFHIDFGHILGNYKSFLGISKERVPFVLTPDFLYVMGTTGKKSSPHFQKFQPCVLCCRVRLRFDVCVKAYLALRHHTNMLIILFSMMLMTGMPQLTSKEDIEYIRDALTVGRSEEEAQRHFLDQIEICRDKGWTVQFNWFLHLVLGIKQGGEKRSA</sequence>
<evidence type="ECO:0000259" key="36">
    <source>
        <dbReference type="PROSITE" id="PS50290"/>
    </source>
</evidence>
<keyword evidence="11" id="KW-0963">Cytoplasm</keyword>
<dbReference type="Gene3D" id="3.10.20.770">
    <property type="match status" value="1"/>
</dbReference>
<keyword evidence="23" id="KW-0472">Membrane</keyword>
<evidence type="ECO:0000256" key="11">
    <source>
        <dbReference type="ARBA" id="ARBA00022490"/>
    </source>
</evidence>
<evidence type="ECO:0000256" key="9">
    <source>
        <dbReference type="ARBA" id="ARBA00012513"/>
    </source>
</evidence>
<keyword evidence="22" id="KW-0443">Lipid metabolism</keyword>
<comment type="catalytic activity">
    <reaction evidence="28">
        <text>L-seryl-[protein] + ATP = O-phospho-L-seryl-[protein] + ADP + H(+)</text>
        <dbReference type="Rhea" id="RHEA:17989"/>
        <dbReference type="Rhea" id="RHEA-COMP:9863"/>
        <dbReference type="Rhea" id="RHEA-COMP:11604"/>
        <dbReference type="ChEBI" id="CHEBI:15378"/>
        <dbReference type="ChEBI" id="CHEBI:29999"/>
        <dbReference type="ChEBI" id="CHEBI:30616"/>
        <dbReference type="ChEBI" id="CHEBI:83421"/>
        <dbReference type="ChEBI" id="CHEBI:456216"/>
        <dbReference type="EC" id="2.7.11.1"/>
    </reaction>
    <physiologicalReaction direction="left-to-right" evidence="28">
        <dbReference type="Rhea" id="RHEA:17990"/>
    </physiologicalReaction>
</comment>
<evidence type="ECO:0000256" key="13">
    <source>
        <dbReference type="ARBA" id="ARBA00022527"/>
    </source>
</evidence>
<evidence type="ECO:0000256" key="6">
    <source>
        <dbReference type="ARBA" id="ARBA00012010"/>
    </source>
</evidence>
<evidence type="ECO:0000256" key="2">
    <source>
        <dbReference type="ARBA" id="ARBA00004496"/>
    </source>
</evidence>
<evidence type="ECO:0000256" key="20">
    <source>
        <dbReference type="ARBA" id="ARBA00022840"/>
    </source>
</evidence>
<dbReference type="GO" id="GO:0005886">
    <property type="term" value="C:plasma membrane"/>
    <property type="evidence" value="ECO:0007669"/>
    <property type="project" value="UniProtKB-SubCell"/>
</dbReference>
<evidence type="ECO:0000256" key="17">
    <source>
        <dbReference type="ARBA" id="ARBA00022679"/>
    </source>
</evidence>
<dbReference type="FunFam" id="1.10.1070.11:FF:000010">
    <property type="entry name" value="Phosphatidylinositol 4,5-bisphosphate 3-kinase catalytic subunit gamma isoform"/>
    <property type="match status" value="1"/>
</dbReference>
<dbReference type="GO" id="GO:0006935">
    <property type="term" value="P:chemotaxis"/>
    <property type="evidence" value="ECO:0007669"/>
    <property type="project" value="UniProtKB-KW"/>
</dbReference>
<evidence type="ECO:0000256" key="22">
    <source>
        <dbReference type="ARBA" id="ARBA00023098"/>
    </source>
</evidence>
<dbReference type="PANTHER" id="PTHR10048:SF119">
    <property type="entry name" value="PHOSPHATIDYLINOSITOL-4,5-BISPHOSPHATE 3-KINASE"/>
    <property type="match status" value="1"/>
</dbReference>
<dbReference type="EC" id="2.7.1.137" evidence="8"/>
<dbReference type="SUPFAM" id="SSF54236">
    <property type="entry name" value="Ubiquitin-like"/>
    <property type="match status" value="1"/>
</dbReference>
<comment type="subunit">
    <text evidence="29">Heterodimer of a catalytic subunit PIK3CG and a PIK3R5 or PIK3R6 regulatory subunit. Interacts with GRK2 through the PIK helical domain. Interaction with GRK2 is required for targeting to agonist-occupied receptor. Interacts with PDE3B; regulates PDE3B activity and thereby cAMP levels in cells. Interacts with TPM2. Interacts with EPHA8; regulates integrin-mediated cell adhesion to substrate. Interacts with HRAS; the interaction is required for membrane recruitment and beta-gamma G protein dimer-dependent activation of the PI3K gamma complex PIK3CG:PIK3R6.</text>
</comment>
<keyword evidence="14" id="KW-0597">Phosphoprotein</keyword>
<dbReference type="GO" id="GO:0016303">
    <property type="term" value="F:1-phosphatidylinositol-3-kinase activity"/>
    <property type="evidence" value="ECO:0007669"/>
    <property type="project" value="UniProtKB-EC"/>
</dbReference>
<dbReference type="Pfam" id="PF00613">
    <property type="entry name" value="PI3Ka"/>
    <property type="match status" value="1"/>
</dbReference>
<dbReference type="GO" id="GO:0035005">
    <property type="term" value="F:1-phosphatidylinositol-4-phosphate 3-kinase activity"/>
    <property type="evidence" value="ECO:0007669"/>
    <property type="project" value="UniProtKB-EC"/>
</dbReference>
<dbReference type="Gene3D" id="3.30.1010.10">
    <property type="entry name" value="Phosphatidylinositol 3-kinase Catalytic Subunit, Chain A, domain 4"/>
    <property type="match status" value="1"/>
</dbReference>
<dbReference type="SUPFAM" id="SSF49562">
    <property type="entry name" value="C2 domain (Calcium/lipid-binding domain, CaLB)"/>
    <property type="match status" value="1"/>
</dbReference>
<comment type="pathway">
    <text evidence="3">Phospholipid metabolism; phosphatidylinositol phosphate biosynthesis.</text>
</comment>
<dbReference type="CDD" id="cd00894">
    <property type="entry name" value="PI3Kc_IB_gamma"/>
    <property type="match status" value="1"/>
</dbReference>
<dbReference type="InterPro" id="IPR042236">
    <property type="entry name" value="PI3K_accessory_sf"/>
</dbReference>
<dbReference type="FunFam" id="1.25.40.70:FF:000006">
    <property type="entry name" value="Phosphatidylinositol 4,5-bisphosphate 3-kinase catalytic subunit gamma isoform"/>
    <property type="match status" value="1"/>
</dbReference>
<evidence type="ECO:0000256" key="16">
    <source>
        <dbReference type="ARBA" id="ARBA00022657"/>
    </source>
</evidence>
<dbReference type="Pfam" id="PF00454">
    <property type="entry name" value="PI3_PI4_kinase"/>
    <property type="match status" value="1"/>
</dbReference>
<dbReference type="GO" id="GO:0005943">
    <property type="term" value="C:phosphatidylinositol 3-kinase complex, class IA"/>
    <property type="evidence" value="ECO:0007669"/>
    <property type="project" value="TreeGrafter"/>
</dbReference>
<evidence type="ECO:0000256" key="7">
    <source>
        <dbReference type="ARBA" id="ARBA00012013"/>
    </source>
</evidence>
<dbReference type="PROSITE" id="PS51546">
    <property type="entry name" value="PI3K_RBD"/>
    <property type="match status" value="1"/>
</dbReference>
<evidence type="ECO:0000256" key="3">
    <source>
        <dbReference type="ARBA" id="ARBA00004805"/>
    </source>
</evidence>
<evidence type="ECO:0000256" key="28">
    <source>
        <dbReference type="ARBA" id="ARBA00048977"/>
    </source>
</evidence>
<dbReference type="PANTHER" id="PTHR10048">
    <property type="entry name" value="PHOSPHATIDYLINOSITOL KINASE"/>
    <property type="match status" value="1"/>
</dbReference>
<dbReference type="CDD" id="cd08399">
    <property type="entry name" value="C2_PI3K_class_I_gamma"/>
    <property type="match status" value="1"/>
</dbReference>
<dbReference type="SUPFAM" id="SSF48371">
    <property type="entry name" value="ARM repeat"/>
    <property type="match status" value="1"/>
</dbReference>
<organism evidence="41 42">
    <name type="scientific">Scleropages formosus</name>
    <name type="common">Asian bonytongue</name>
    <name type="synonym">Osteoglossum formosum</name>
    <dbReference type="NCBI Taxonomy" id="113540"/>
    <lineage>
        <taxon>Eukaryota</taxon>
        <taxon>Metazoa</taxon>
        <taxon>Chordata</taxon>
        <taxon>Craniata</taxon>
        <taxon>Vertebrata</taxon>
        <taxon>Euteleostomi</taxon>
        <taxon>Actinopterygii</taxon>
        <taxon>Neopterygii</taxon>
        <taxon>Teleostei</taxon>
        <taxon>Osteoglossocephala</taxon>
        <taxon>Osteoglossomorpha</taxon>
        <taxon>Osteoglossiformes</taxon>
        <taxon>Osteoglossidae</taxon>
        <taxon>Scleropages</taxon>
    </lineage>
</organism>
<dbReference type="AlphaFoldDB" id="A0A8D0CIF8"/>
<dbReference type="GO" id="GO:0002376">
    <property type="term" value="P:immune system process"/>
    <property type="evidence" value="ECO:0007669"/>
    <property type="project" value="UniProtKB-KW"/>
</dbReference>
<dbReference type="InterPro" id="IPR000341">
    <property type="entry name" value="PI3K_Ras-bd_dom"/>
</dbReference>
<evidence type="ECO:0000256" key="10">
    <source>
        <dbReference type="ARBA" id="ARBA00022475"/>
    </source>
</evidence>
<evidence type="ECO:0000256" key="24">
    <source>
        <dbReference type="ARBA" id="ARBA00023198"/>
    </source>
</evidence>
<dbReference type="InterPro" id="IPR002420">
    <property type="entry name" value="PI3K-type_C2_dom"/>
</dbReference>
<evidence type="ECO:0000259" key="40">
    <source>
        <dbReference type="PROSITE" id="PS51547"/>
    </source>
</evidence>
<dbReference type="InterPro" id="IPR036940">
    <property type="entry name" value="PI3/4_kinase_cat_sf"/>
</dbReference>
<dbReference type="SUPFAM" id="SSF56112">
    <property type="entry name" value="Protein kinase-like (PK-like)"/>
    <property type="match status" value="1"/>
</dbReference>
<dbReference type="GO" id="GO:0048015">
    <property type="term" value="P:phosphatidylinositol-mediated signaling"/>
    <property type="evidence" value="ECO:0007669"/>
    <property type="project" value="TreeGrafter"/>
</dbReference>